<evidence type="ECO:0000313" key="2">
    <source>
        <dbReference type="Proteomes" id="UP000199221"/>
    </source>
</evidence>
<dbReference type="GO" id="GO:0004392">
    <property type="term" value="F:heme oxygenase (decyclizing) activity"/>
    <property type="evidence" value="ECO:0007669"/>
    <property type="project" value="InterPro"/>
</dbReference>
<dbReference type="Proteomes" id="UP000199221">
    <property type="component" value="Unassembled WGS sequence"/>
</dbReference>
<organism evidence="1 2">
    <name type="scientific">Pseudomonas soli</name>
    <dbReference type="NCBI Taxonomy" id="1306993"/>
    <lineage>
        <taxon>Bacteria</taxon>
        <taxon>Pseudomonadati</taxon>
        <taxon>Pseudomonadota</taxon>
        <taxon>Gammaproteobacteria</taxon>
        <taxon>Pseudomonadales</taxon>
        <taxon>Pseudomonadaceae</taxon>
        <taxon>Pseudomonas</taxon>
    </lineage>
</organism>
<dbReference type="Gene3D" id="1.20.910.10">
    <property type="entry name" value="Heme oxygenase-like"/>
    <property type="match status" value="1"/>
</dbReference>
<gene>
    <name evidence="1" type="ORF">SAMN05216230_1058</name>
</gene>
<dbReference type="SUPFAM" id="SSF48613">
    <property type="entry name" value="Heme oxygenase-like"/>
    <property type="match status" value="1"/>
</dbReference>
<dbReference type="AlphaFoldDB" id="A0A1H9KK51"/>
<dbReference type="CDD" id="cd19166">
    <property type="entry name" value="HemeO-bac"/>
    <property type="match status" value="1"/>
</dbReference>
<name>A0A1H9KK51_9PSED</name>
<reference evidence="1 2" key="1">
    <citation type="submission" date="2016-10" db="EMBL/GenBank/DDBJ databases">
        <authorList>
            <person name="de Groot N.N."/>
        </authorList>
    </citation>
    <scope>NUCLEOTIDE SEQUENCE [LARGE SCALE GENOMIC DNA]</scope>
    <source>
        <strain evidence="1 2">LMG 27941</strain>
    </source>
</reference>
<dbReference type="Pfam" id="PF01126">
    <property type="entry name" value="Heme_oxygenase"/>
    <property type="match status" value="1"/>
</dbReference>
<dbReference type="InterPro" id="IPR016053">
    <property type="entry name" value="Haem_Oase-like"/>
</dbReference>
<dbReference type="InterPro" id="IPR016084">
    <property type="entry name" value="Haem_Oase-like_multi-hlx"/>
</dbReference>
<dbReference type="RefSeq" id="WP_094011268.1">
    <property type="nucleotide sequence ID" value="NZ_CATKPM010000016.1"/>
</dbReference>
<dbReference type="GO" id="GO:0006788">
    <property type="term" value="P:heme oxidation"/>
    <property type="evidence" value="ECO:0007669"/>
    <property type="project" value="InterPro"/>
</dbReference>
<protein>
    <submittedName>
        <fullName evidence="1">Heme oxygenase</fullName>
    </submittedName>
</protein>
<accession>A0A1H9KK51</accession>
<dbReference type="EMBL" id="FOEQ01000005">
    <property type="protein sequence ID" value="SEQ99295.1"/>
    <property type="molecule type" value="Genomic_DNA"/>
</dbReference>
<evidence type="ECO:0000313" key="1">
    <source>
        <dbReference type="EMBL" id="SEQ99295.1"/>
    </source>
</evidence>
<sequence>MSATVSPLLLALREGTRACHQRLEARLPFFSEGFDRAAYADLLGAYHGFHAPLDLLLGAYQSAERHKTPTLSRDLGALAIDIEALPRCHALPRIDDEASALGVMYVLEGSTLGGQVLKRAMAERLGIDADNGGAFLDVYGPLTGARWRSFLERLAAAAPEPAAQARTVEAAVDTFTCFERWLEKRRVLAC</sequence>
<proteinExistence type="predicted"/>